<comment type="caution">
    <text evidence="2">The sequence shown here is derived from an EMBL/GenBank/DDBJ whole genome shotgun (WGS) entry which is preliminary data.</text>
</comment>
<proteinExistence type="predicted"/>
<name>A0A1S9PBD1_9SPHI</name>
<reference evidence="2 3" key="1">
    <citation type="submission" date="2016-07" db="EMBL/GenBank/DDBJ databases">
        <title>Genomic analysis of zinc-resistant bacterium Mucilaginibacter pedocola TBZ30.</title>
        <authorList>
            <person name="Huang J."/>
            <person name="Tang J."/>
        </authorList>
    </citation>
    <scope>NUCLEOTIDE SEQUENCE [LARGE SCALE GENOMIC DNA]</scope>
    <source>
        <strain evidence="2 3">TBZ30</strain>
    </source>
</reference>
<dbReference type="AlphaFoldDB" id="A0A1S9PBD1"/>
<dbReference type="STRING" id="1792845.BC343_10780"/>
<feature type="chain" id="PRO_5013227393" description="TPM domain-containing protein" evidence="1">
    <location>
        <begin position="23"/>
        <end position="204"/>
    </location>
</feature>
<dbReference type="EMBL" id="MBTF01000034">
    <property type="protein sequence ID" value="OOQ58127.1"/>
    <property type="molecule type" value="Genomic_DNA"/>
</dbReference>
<evidence type="ECO:0000256" key="1">
    <source>
        <dbReference type="SAM" id="SignalP"/>
    </source>
</evidence>
<protein>
    <recommendedName>
        <fullName evidence="4">TPM domain-containing protein</fullName>
    </recommendedName>
</protein>
<keyword evidence="3" id="KW-1185">Reference proteome</keyword>
<evidence type="ECO:0000313" key="2">
    <source>
        <dbReference type="EMBL" id="OOQ58127.1"/>
    </source>
</evidence>
<sequence length="204" mass="22975">MKPIYYLLAFLLLLAFTPPVSAQVAGEKGGDTTESKPVQRFEPMTATTLDSLRYQQILSYLSEAAHKPVDGSKQILIINAPALESGYCGVTDCNEDKCREAWVKQFVKRLGGKRKVDVFFVDARQQPADAIAKRWDIPYCYISISKMVRTFYRFYVPGCFGLIVLNTNRKYVSSYDNPRDMSGGTANLTNNFLNFYNRFCLGGG</sequence>
<gene>
    <name evidence="2" type="ORF">BC343_10780</name>
</gene>
<evidence type="ECO:0008006" key="4">
    <source>
        <dbReference type="Google" id="ProtNLM"/>
    </source>
</evidence>
<dbReference type="Proteomes" id="UP000189739">
    <property type="component" value="Unassembled WGS sequence"/>
</dbReference>
<organism evidence="2 3">
    <name type="scientific">Mucilaginibacter pedocola</name>
    <dbReference type="NCBI Taxonomy" id="1792845"/>
    <lineage>
        <taxon>Bacteria</taxon>
        <taxon>Pseudomonadati</taxon>
        <taxon>Bacteroidota</taxon>
        <taxon>Sphingobacteriia</taxon>
        <taxon>Sphingobacteriales</taxon>
        <taxon>Sphingobacteriaceae</taxon>
        <taxon>Mucilaginibacter</taxon>
    </lineage>
</organism>
<dbReference type="OrthoDB" id="9904000at2"/>
<accession>A0A1S9PBD1</accession>
<feature type="signal peptide" evidence="1">
    <location>
        <begin position="1"/>
        <end position="22"/>
    </location>
</feature>
<dbReference type="RefSeq" id="WP_078349858.1">
    <property type="nucleotide sequence ID" value="NZ_MBTF01000034.1"/>
</dbReference>
<keyword evidence="1" id="KW-0732">Signal</keyword>
<evidence type="ECO:0000313" key="3">
    <source>
        <dbReference type="Proteomes" id="UP000189739"/>
    </source>
</evidence>